<evidence type="ECO:0000259" key="1">
    <source>
        <dbReference type="SMART" id="SM00495"/>
    </source>
</evidence>
<comment type="caution">
    <text evidence="2">The sequence shown here is derived from an EMBL/GenBank/DDBJ whole genome shotgun (WGS) entry which is preliminary data.</text>
</comment>
<dbReference type="Pfam" id="PF22633">
    <property type="entry name" value="F5_F8_type_C_2"/>
    <property type="match status" value="1"/>
</dbReference>
<proteinExistence type="predicted"/>
<dbReference type="Proteomes" id="UP000604341">
    <property type="component" value="Unassembled WGS sequence"/>
</dbReference>
<dbReference type="Gene3D" id="2.60.120.260">
    <property type="entry name" value="Galactose-binding domain-like"/>
    <property type="match status" value="1"/>
</dbReference>
<name>A0ABQ2FFJ3_9DEIO</name>
<gene>
    <name evidence="2" type="ORF">GCM10010844_07280</name>
</gene>
<dbReference type="SMART" id="SM00495">
    <property type="entry name" value="ChtBD3"/>
    <property type="match status" value="2"/>
</dbReference>
<sequence length="580" mass="59775">MRYTKPITELAVNSLNERQLEAHHLDDNFAAQDDAIATITRALFSAGGVAVPGSVTLTGTNLRVQGRVGITLDATAVVRIADETLALATLAAGKGLVIIVPTPTTINRSYTDVVTGETLTDTMNVSLGRLAVLGASEAGVTLDGSGYPVCPANAVPVAQVTRTSSSVTLDTVLAPVPTVNTVAGPAGAPGTPGTNGTNGVSVTGATINGSNHLILTLSDNSTIDAGAVGSTTGNSSGGVIRGNWAANTAYNANDVVLQGGVVYYAKTTFTSGNSFSAANWNAWPDLTGTSGLTIREQDGSPSAVFTTLELPNGTVTDQGGGVARYTPTVSTVSGVNRGAWTASTNYAANDIVSYNGAMYYAKAAFTSGSSFSAANWTAWPDQVGSGGSTLRATVNASPPANPSVGDLWKIPGSYLCTCVSVSPTKWEDATGVDRTPAPTTSYRYYRLNVTANNGADRQGTAELILRTTSGGANIALNKPVLTNGDTSYDAYLTDGITNGGSSFNGTFSTSLPNTLRVDLGTAQIVAEYVVYSYGFNAGADIRSFKDWTFEGSNDGSSWTVLHTVTDQTGWTFGQARTFTL</sequence>
<evidence type="ECO:0000313" key="2">
    <source>
        <dbReference type="EMBL" id="GGK91316.1"/>
    </source>
</evidence>
<reference evidence="3" key="1">
    <citation type="journal article" date="2019" name="Int. J. Syst. Evol. Microbiol.">
        <title>The Global Catalogue of Microorganisms (GCM) 10K type strain sequencing project: providing services to taxonomists for standard genome sequencing and annotation.</title>
        <authorList>
            <consortium name="The Broad Institute Genomics Platform"/>
            <consortium name="The Broad Institute Genome Sequencing Center for Infectious Disease"/>
            <person name="Wu L."/>
            <person name="Ma J."/>
        </authorList>
    </citation>
    <scope>NUCLEOTIDE SEQUENCE [LARGE SCALE GENOMIC DNA]</scope>
    <source>
        <strain evidence="3">JCM 19173</strain>
    </source>
</reference>
<protein>
    <recommendedName>
        <fullName evidence="1">Chitin-binding type-3 domain-containing protein</fullName>
    </recommendedName>
</protein>
<dbReference type="EMBL" id="BMPE01000001">
    <property type="protein sequence ID" value="GGK91316.1"/>
    <property type="molecule type" value="Genomic_DNA"/>
</dbReference>
<evidence type="ECO:0000313" key="3">
    <source>
        <dbReference type="Proteomes" id="UP000604341"/>
    </source>
</evidence>
<feature type="domain" description="Chitin-binding type-3" evidence="1">
    <location>
        <begin position="337"/>
        <end position="382"/>
    </location>
</feature>
<feature type="domain" description="Chitin-binding type-3" evidence="1">
    <location>
        <begin position="241"/>
        <end position="286"/>
    </location>
</feature>
<dbReference type="RefSeq" id="WP_189067571.1">
    <property type="nucleotide sequence ID" value="NZ_BMPE01000001.1"/>
</dbReference>
<dbReference type="Gene3D" id="2.10.10.20">
    <property type="entry name" value="Carbohydrate-binding module superfamily 5/12"/>
    <property type="match status" value="2"/>
</dbReference>
<keyword evidence="3" id="KW-1185">Reference proteome</keyword>
<dbReference type="InterPro" id="IPR003610">
    <property type="entry name" value="CBM5/12"/>
</dbReference>
<dbReference type="SUPFAM" id="SSF49785">
    <property type="entry name" value="Galactose-binding domain-like"/>
    <property type="match status" value="1"/>
</dbReference>
<organism evidence="2 3">
    <name type="scientific">Deinococcus radiotolerans</name>
    <dbReference type="NCBI Taxonomy" id="1309407"/>
    <lineage>
        <taxon>Bacteria</taxon>
        <taxon>Thermotogati</taxon>
        <taxon>Deinococcota</taxon>
        <taxon>Deinococci</taxon>
        <taxon>Deinococcales</taxon>
        <taxon>Deinococcaceae</taxon>
        <taxon>Deinococcus</taxon>
    </lineage>
</organism>
<dbReference type="InterPro" id="IPR008979">
    <property type="entry name" value="Galactose-bd-like_sf"/>
</dbReference>
<accession>A0ABQ2FFJ3</accession>